<dbReference type="Proteomes" id="UP000293296">
    <property type="component" value="Chromosome"/>
</dbReference>
<name>A0A4V0YR56_9BACT</name>
<dbReference type="GO" id="GO:0016747">
    <property type="term" value="F:acyltransferase activity, transferring groups other than amino-acyl groups"/>
    <property type="evidence" value="ECO:0007669"/>
    <property type="project" value="InterPro"/>
</dbReference>
<dbReference type="KEGG" id="dcb:C3Y92_15895"/>
<evidence type="ECO:0000313" key="2">
    <source>
        <dbReference type="EMBL" id="QAZ68632.1"/>
    </source>
</evidence>
<dbReference type="Gene3D" id="3.40.630.30">
    <property type="match status" value="1"/>
</dbReference>
<proteinExistence type="predicted"/>
<feature type="domain" description="N-acetyltransferase" evidence="1">
    <location>
        <begin position="143"/>
        <end position="202"/>
    </location>
</feature>
<organism evidence="2 3">
    <name type="scientific">Solidesulfovibrio carbinolicus</name>
    <dbReference type="NCBI Taxonomy" id="296842"/>
    <lineage>
        <taxon>Bacteria</taxon>
        <taxon>Pseudomonadati</taxon>
        <taxon>Thermodesulfobacteriota</taxon>
        <taxon>Desulfovibrionia</taxon>
        <taxon>Desulfovibrionales</taxon>
        <taxon>Desulfovibrionaceae</taxon>
        <taxon>Solidesulfovibrio</taxon>
    </lineage>
</organism>
<accession>A0A4V0YR56</accession>
<dbReference type="EMBL" id="CP026538">
    <property type="protein sequence ID" value="QAZ68632.1"/>
    <property type="molecule type" value="Genomic_DNA"/>
</dbReference>
<protein>
    <recommendedName>
        <fullName evidence="1">N-acetyltransferase domain-containing protein</fullName>
    </recommendedName>
</protein>
<dbReference type="AlphaFoldDB" id="A0A4V0YR56"/>
<evidence type="ECO:0000313" key="3">
    <source>
        <dbReference type="Proteomes" id="UP000293296"/>
    </source>
</evidence>
<dbReference type="RefSeq" id="WP_129354253.1">
    <property type="nucleotide sequence ID" value="NZ_CP026538.1"/>
</dbReference>
<dbReference type="InterPro" id="IPR016181">
    <property type="entry name" value="Acyl_CoA_acyltransferase"/>
</dbReference>
<gene>
    <name evidence="2" type="ORF">C3Y92_15895</name>
</gene>
<keyword evidence="3" id="KW-1185">Reference proteome</keyword>
<reference evidence="2 3" key="1">
    <citation type="submission" date="2018-02" db="EMBL/GenBank/DDBJ databases">
        <title>Genome sequence of Desulfovibrio carbinolicus DSM 3852.</title>
        <authorList>
            <person name="Wilbanks E."/>
            <person name="Skennerton C.T."/>
            <person name="Orphan V.J."/>
        </authorList>
    </citation>
    <scope>NUCLEOTIDE SEQUENCE [LARGE SCALE GENOMIC DNA]</scope>
    <source>
        <strain evidence="2 3">DSM 3852</strain>
    </source>
</reference>
<dbReference type="SUPFAM" id="SSF55729">
    <property type="entry name" value="Acyl-CoA N-acyltransferases (Nat)"/>
    <property type="match status" value="1"/>
</dbReference>
<evidence type="ECO:0000259" key="1">
    <source>
        <dbReference type="Pfam" id="PF00583"/>
    </source>
</evidence>
<sequence>MDCDIDTLKAFLATAGCPGETVAALSRDVPLAAQGLAAERCAALAQGLTEALGVPEAPATLCQEGSLDDWLDFVARHLDDETLKRAAIARIVKNKTEIPHGKPYVIDRMRPQDALGVAGLFYTIYDANYPVLDYIVPEKLVALNQQKAVVTLVARAETGEIVGHGAYYRSSPPNPTVYEQGQLLVDPAYRQTSLAFRLLKELDAVSYAMTWAEAFFGEAVCNHVVTQKSGDRQGYVPCGIELSLMPDGAYAKEGACGRITCMTGFRVHRDKRLPLYLPEDCRPVLEPILTGFSLNRDMHFAASDVPESSETVLDARLFDFAQVERIQVATIGRDFPGHVAAIEERAVRLGLAVVQIFCNTASPGVAFAVKALRQRSYVFGGFMPLWFPDGDAIMFQRLATAPDFEAVRLFTDRAKAILAHIQAEWHAYGR</sequence>
<dbReference type="InterPro" id="IPR000182">
    <property type="entry name" value="GNAT_dom"/>
</dbReference>
<dbReference type="Pfam" id="PF00583">
    <property type="entry name" value="Acetyltransf_1"/>
    <property type="match status" value="1"/>
</dbReference>
<dbReference type="OrthoDB" id="5412651at2"/>